<proteinExistence type="predicted"/>
<protein>
    <recommendedName>
        <fullName evidence="5">LPP20 lipoprotein</fullName>
    </recommendedName>
</protein>
<feature type="chain" id="PRO_5045886258" description="LPP20 lipoprotein" evidence="2">
    <location>
        <begin position="20"/>
        <end position="371"/>
    </location>
</feature>
<feature type="compositionally biased region" description="Basic and acidic residues" evidence="1">
    <location>
        <begin position="160"/>
        <end position="178"/>
    </location>
</feature>
<gene>
    <name evidence="3" type="ORF">ABXR19_15130</name>
</gene>
<comment type="caution">
    <text evidence="3">The sequence shown here is derived from an EMBL/GenBank/DDBJ whole genome shotgun (WGS) entry which is preliminary data.</text>
</comment>
<evidence type="ECO:0000313" key="4">
    <source>
        <dbReference type="Proteomes" id="UP001549691"/>
    </source>
</evidence>
<organism evidence="3 4">
    <name type="scientific">Uliginosibacterium flavum</name>
    <dbReference type="NCBI Taxonomy" id="1396831"/>
    <lineage>
        <taxon>Bacteria</taxon>
        <taxon>Pseudomonadati</taxon>
        <taxon>Pseudomonadota</taxon>
        <taxon>Betaproteobacteria</taxon>
        <taxon>Rhodocyclales</taxon>
        <taxon>Zoogloeaceae</taxon>
        <taxon>Uliginosibacterium</taxon>
    </lineage>
</organism>
<evidence type="ECO:0008006" key="5">
    <source>
        <dbReference type="Google" id="ProtNLM"/>
    </source>
</evidence>
<evidence type="ECO:0000256" key="1">
    <source>
        <dbReference type="SAM" id="MobiDB-lite"/>
    </source>
</evidence>
<dbReference type="EMBL" id="JBEWZI010000018">
    <property type="protein sequence ID" value="MET7015520.1"/>
    <property type="molecule type" value="Genomic_DNA"/>
</dbReference>
<name>A0ABV2TNK7_9RHOO</name>
<accession>A0ABV2TNK7</accession>
<feature type="region of interest" description="Disordered" evidence="1">
    <location>
        <begin position="160"/>
        <end position="179"/>
    </location>
</feature>
<feature type="signal peptide" evidence="2">
    <location>
        <begin position="1"/>
        <end position="19"/>
    </location>
</feature>
<keyword evidence="2" id="KW-0732">Signal</keyword>
<evidence type="ECO:0000256" key="2">
    <source>
        <dbReference type="SAM" id="SignalP"/>
    </source>
</evidence>
<keyword evidence="4" id="KW-1185">Reference proteome</keyword>
<reference evidence="3 4" key="1">
    <citation type="submission" date="2024-07" db="EMBL/GenBank/DDBJ databases">
        <title>Uliginosibacterium flavum JJ3220;KACC:17644.</title>
        <authorList>
            <person name="Kim M.K."/>
        </authorList>
    </citation>
    <scope>NUCLEOTIDE SEQUENCE [LARGE SCALE GENOMIC DNA]</scope>
    <source>
        <strain evidence="3 4">KACC:17644</strain>
    </source>
</reference>
<evidence type="ECO:0000313" key="3">
    <source>
        <dbReference type="EMBL" id="MET7015520.1"/>
    </source>
</evidence>
<dbReference type="Proteomes" id="UP001549691">
    <property type="component" value="Unassembled WGS sequence"/>
</dbReference>
<dbReference type="RefSeq" id="WP_354601980.1">
    <property type="nucleotide sequence ID" value="NZ_JBEWZI010000018.1"/>
</dbReference>
<sequence>MNKLLLALAGLILSTQCMAQVVTAKGVGTAPYGWSLSAGDKDKAYKAAQVSAVERYFAEAGEAESENFEAIQPKIEANLEKFILSTTIINEQNQESAKKYSVSVRVEINVAKLRSTIRGSSATAKTAQGERSQLVYVFVGREVSSVRSFDDRVVKRAEVEREASVDRSRSSKGAEGEVVRGNAVATAAKRDSSESVTAKASIKVETGGSTTRKADDTSYRLLAMNNTKTSITSVFSQGGFQVAEPEFVLEDKDIKAVNQDFSTGNDLAPATLRGVVAALRNSQVPYLVLATLDVGAPMQDDATGMQRVAVTVTGRVLDVSAKLPREVASVPAVQYFGVGPDNASASGKALKDASMAAAREVVSRLNAAGIR</sequence>